<proteinExistence type="predicted"/>
<keyword evidence="3" id="KW-1185">Reference proteome</keyword>
<gene>
    <name evidence="2" type="ORF">ACFO4N_04125</name>
</gene>
<sequence>MNARVQSDSSGLTSWFMIIGLAGTFIGLFLSITYLLVTALIMVALGVLPRVYLKTINRHFLLYNEREKLYLSVGDEGGLQFRFANKGLLPILFCDIQFTFEKHVQVPQIPSINGKQYKIRVGIGSRETRLIKIPVVAKSRGMARMGSVAVKIYDPFRLASLTYTLNYARKEIVVFPNPKAVGGMEQLLLPIEGQNANQKSLFQDVTAPIGTRDYIPTDPLKSIHWKASARMGALQTKLYERTMGMTWSIIILLDREITKTAKEQLETQLSYIATLCGLAQRQGVNMELFINIKPMSQAYVTHLELSHDRAQYIKAMEFLALIQVNKTKTHPIYALGEIDRHYRSQRVIMIVDHSTIEEKQKYYNKWMRYGHHLYNIEPEGYLLPMNVKGKRGERLA</sequence>
<protein>
    <submittedName>
        <fullName evidence="2">DUF58 domain-containing protein</fullName>
    </submittedName>
</protein>
<evidence type="ECO:0000256" key="1">
    <source>
        <dbReference type="SAM" id="Phobius"/>
    </source>
</evidence>
<accession>A0ABV9GMK0</accession>
<dbReference type="EMBL" id="JBHSFW010000001">
    <property type="protein sequence ID" value="MFC4617915.1"/>
    <property type="molecule type" value="Genomic_DNA"/>
</dbReference>
<keyword evidence="1" id="KW-1133">Transmembrane helix</keyword>
<feature type="transmembrane region" description="Helical" evidence="1">
    <location>
        <begin position="15"/>
        <end position="48"/>
    </location>
</feature>
<reference evidence="3" key="1">
    <citation type="journal article" date="2019" name="Int. J. Syst. Evol. Microbiol.">
        <title>The Global Catalogue of Microorganisms (GCM) 10K type strain sequencing project: providing services to taxonomists for standard genome sequencing and annotation.</title>
        <authorList>
            <consortium name="The Broad Institute Genomics Platform"/>
            <consortium name="The Broad Institute Genome Sequencing Center for Infectious Disease"/>
            <person name="Wu L."/>
            <person name="Ma J."/>
        </authorList>
    </citation>
    <scope>NUCLEOTIDE SEQUENCE [LARGE SCALE GENOMIC DNA]</scope>
    <source>
        <strain evidence="3">CGMCC 1.16306</strain>
    </source>
</reference>
<keyword evidence="1" id="KW-0472">Membrane</keyword>
<comment type="caution">
    <text evidence="2">The sequence shown here is derived from an EMBL/GenBank/DDBJ whole genome shotgun (WGS) entry which is preliminary data.</text>
</comment>
<organism evidence="2 3">
    <name type="scientific">Camelliibacillus cellulosilyticus</name>
    <dbReference type="NCBI Taxonomy" id="2174486"/>
    <lineage>
        <taxon>Bacteria</taxon>
        <taxon>Bacillati</taxon>
        <taxon>Bacillota</taxon>
        <taxon>Bacilli</taxon>
        <taxon>Bacillales</taxon>
        <taxon>Sporolactobacillaceae</taxon>
        <taxon>Camelliibacillus</taxon>
    </lineage>
</organism>
<name>A0ABV9GMK0_9BACL</name>
<evidence type="ECO:0000313" key="2">
    <source>
        <dbReference type="EMBL" id="MFC4617915.1"/>
    </source>
</evidence>
<dbReference type="PANTHER" id="PTHR34351:SF2">
    <property type="entry name" value="DUF58 DOMAIN-CONTAINING PROTEIN"/>
    <property type="match status" value="1"/>
</dbReference>
<evidence type="ECO:0000313" key="3">
    <source>
        <dbReference type="Proteomes" id="UP001596022"/>
    </source>
</evidence>
<dbReference type="Proteomes" id="UP001596022">
    <property type="component" value="Unassembled WGS sequence"/>
</dbReference>
<keyword evidence="1" id="KW-0812">Transmembrane</keyword>
<dbReference type="PANTHER" id="PTHR34351">
    <property type="entry name" value="SLR1927 PROTEIN-RELATED"/>
    <property type="match status" value="1"/>
</dbReference>
<dbReference type="RefSeq" id="WP_376844930.1">
    <property type="nucleotide sequence ID" value="NZ_JBHSFW010000001.1"/>
</dbReference>